<dbReference type="Gene3D" id="3.30.9.10">
    <property type="entry name" value="D-Amino Acid Oxidase, subunit A, domain 2"/>
    <property type="match status" value="1"/>
</dbReference>
<dbReference type="AlphaFoldDB" id="A0A964E6M5"/>
<dbReference type="GO" id="GO:0016491">
    <property type="term" value="F:oxidoreductase activity"/>
    <property type="evidence" value="ECO:0007669"/>
    <property type="project" value="UniProtKB-KW"/>
</dbReference>
<dbReference type="Pfam" id="PF01266">
    <property type="entry name" value="DAO"/>
    <property type="match status" value="1"/>
</dbReference>
<protein>
    <submittedName>
        <fullName evidence="3">FAD-dependent oxidoreductase</fullName>
    </submittedName>
</protein>
<dbReference type="InterPro" id="IPR006076">
    <property type="entry name" value="FAD-dep_OxRdtase"/>
</dbReference>
<organism evidence="3 4">
    <name type="scientific">Acidisoma cellulosilyticum</name>
    <dbReference type="NCBI Taxonomy" id="2802395"/>
    <lineage>
        <taxon>Bacteria</taxon>
        <taxon>Pseudomonadati</taxon>
        <taxon>Pseudomonadota</taxon>
        <taxon>Alphaproteobacteria</taxon>
        <taxon>Acetobacterales</taxon>
        <taxon>Acidocellaceae</taxon>
        <taxon>Acidisoma</taxon>
    </lineage>
</organism>
<gene>
    <name evidence="3" type="ORF">ACELLULO517_26045</name>
</gene>
<dbReference type="Gene3D" id="3.50.50.60">
    <property type="entry name" value="FAD/NAD(P)-binding domain"/>
    <property type="match status" value="1"/>
</dbReference>
<keyword evidence="1" id="KW-0560">Oxidoreductase</keyword>
<name>A0A964E6M5_9PROT</name>
<sequence>MRQHLWSPIFRGGLLYSEGATVRQGCLAYHLRSEILRRGCTVFEDTLVQRATEVEVGFLRQTPSGDLKATNVVLATNVALAGLPSLRPNVKSFSSYACMSRNVPEAVETHAWRGAAGAADLV</sequence>
<evidence type="ECO:0000313" key="3">
    <source>
        <dbReference type="EMBL" id="MCB8883739.1"/>
    </source>
</evidence>
<reference evidence="3 4" key="1">
    <citation type="journal article" date="2021" name="Microorganisms">
        <title>Acidisoma silvae sp. nov. and Acidisomacellulosilytica sp. nov., Two Acidophilic Bacteria Isolated from Decaying Wood, Hydrolyzing Cellulose and Producing Poly-3-hydroxybutyrate.</title>
        <authorList>
            <person name="Mieszkin S."/>
            <person name="Pouder E."/>
            <person name="Uroz S."/>
            <person name="Simon-Colin C."/>
            <person name="Alain K."/>
        </authorList>
    </citation>
    <scope>NUCLEOTIDE SEQUENCE [LARGE SCALE GENOMIC DNA]</scope>
    <source>
        <strain evidence="3 4">HW T5.17</strain>
    </source>
</reference>
<dbReference type="InterPro" id="IPR036188">
    <property type="entry name" value="FAD/NAD-bd_sf"/>
</dbReference>
<keyword evidence="4" id="KW-1185">Reference proteome</keyword>
<evidence type="ECO:0000259" key="2">
    <source>
        <dbReference type="Pfam" id="PF01266"/>
    </source>
</evidence>
<evidence type="ECO:0000256" key="1">
    <source>
        <dbReference type="ARBA" id="ARBA00023002"/>
    </source>
</evidence>
<dbReference type="EMBL" id="JAESVA010000016">
    <property type="protein sequence ID" value="MCB8883739.1"/>
    <property type="molecule type" value="Genomic_DNA"/>
</dbReference>
<feature type="domain" description="FAD dependent oxidoreductase" evidence="2">
    <location>
        <begin position="7"/>
        <end position="107"/>
    </location>
</feature>
<dbReference type="SUPFAM" id="SSF51905">
    <property type="entry name" value="FAD/NAD(P)-binding domain"/>
    <property type="match status" value="1"/>
</dbReference>
<evidence type="ECO:0000313" key="4">
    <source>
        <dbReference type="Proteomes" id="UP000721844"/>
    </source>
</evidence>
<accession>A0A964E6M5</accession>
<dbReference type="Proteomes" id="UP000721844">
    <property type="component" value="Unassembled WGS sequence"/>
</dbReference>
<comment type="caution">
    <text evidence="3">The sequence shown here is derived from an EMBL/GenBank/DDBJ whole genome shotgun (WGS) entry which is preliminary data.</text>
</comment>
<proteinExistence type="predicted"/>